<dbReference type="InterPro" id="IPR035965">
    <property type="entry name" value="PAS-like_dom_sf"/>
</dbReference>
<evidence type="ECO:0008006" key="3">
    <source>
        <dbReference type="Google" id="ProtNLM"/>
    </source>
</evidence>
<dbReference type="Gene3D" id="3.30.450.20">
    <property type="entry name" value="PAS domain"/>
    <property type="match status" value="1"/>
</dbReference>
<dbReference type="EMBL" id="JBDIME010000004">
    <property type="protein sequence ID" value="MEN2789331.1"/>
    <property type="molecule type" value="Genomic_DNA"/>
</dbReference>
<reference evidence="1 2" key="1">
    <citation type="submission" date="2024-05" db="EMBL/GenBank/DDBJ databases">
        <authorList>
            <person name="Liu Q."/>
            <person name="Xin Y.-H."/>
        </authorList>
    </citation>
    <scope>NUCLEOTIDE SEQUENCE [LARGE SCALE GENOMIC DNA]</scope>
    <source>
        <strain evidence="1 2">CGMCC 1.10181</strain>
    </source>
</reference>
<dbReference type="RefSeq" id="WP_343887368.1">
    <property type="nucleotide sequence ID" value="NZ_BAAAEH010000002.1"/>
</dbReference>
<protein>
    <recommendedName>
        <fullName evidence="3">Diguanylate cyclase</fullName>
    </recommendedName>
</protein>
<dbReference type="Proteomes" id="UP001419910">
    <property type="component" value="Unassembled WGS sequence"/>
</dbReference>
<gene>
    <name evidence="1" type="ORF">ABC974_06830</name>
</gene>
<evidence type="ECO:0000313" key="2">
    <source>
        <dbReference type="Proteomes" id="UP001419910"/>
    </source>
</evidence>
<name>A0ABU9Y0I5_9SPHN</name>
<keyword evidence="2" id="KW-1185">Reference proteome</keyword>
<proteinExistence type="predicted"/>
<sequence>MNPYPLAHSWPLFERDQRFDLGRVFDWDDAPASDLAIDAAALAAQGIGVWDCDLSDGSLTWSAAVYDLFGLPQGRRVPRVIPVSLYAEPSRAAMERLRAYAIKHRRGFTLDVEILPANGGHRWLRLAAAPLCVDRKPVRLRGFKRDVSHDYS</sequence>
<organism evidence="1 2">
    <name type="scientific">Sphingomonas oligophenolica</name>
    <dbReference type="NCBI Taxonomy" id="301154"/>
    <lineage>
        <taxon>Bacteria</taxon>
        <taxon>Pseudomonadati</taxon>
        <taxon>Pseudomonadota</taxon>
        <taxon>Alphaproteobacteria</taxon>
        <taxon>Sphingomonadales</taxon>
        <taxon>Sphingomonadaceae</taxon>
        <taxon>Sphingomonas</taxon>
    </lineage>
</organism>
<dbReference type="SUPFAM" id="SSF55785">
    <property type="entry name" value="PYP-like sensor domain (PAS domain)"/>
    <property type="match status" value="1"/>
</dbReference>
<evidence type="ECO:0000313" key="1">
    <source>
        <dbReference type="EMBL" id="MEN2789331.1"/>
    </source>
</evidence>
<comment type="caution">
    <text evidence="1">The sequence shown here is derived from an EMBL/GenBank/DDBJ whole genome shotgun (WGS) entry which is preliminary data.</text>
</comment>
<accession>A0ABU9Y0I5</accession>